<gene>
    <name evidence="3" type="ORF">PG994_009593</name>
</gene>
<protein>
    <recommendedName>
        <fullName evidence="5">SDR family oxidoreductase</fullName>
    </recommendedName>
</protein>
<dbReference type="EMBL" id="JAQQWL010000010">
    <property type="protein sequence ID" value="KAK8054526.1"/>
    <property type="molecule type" value="Genomic_DNA"/>
</dbReference>
<name>A0ABR1U6K6_9PEZI</name>
<accession>A0ABR1U6K6</accession>
<dbReference type="InterPro" id="IPR002347">
    <property type="entry name" value="SDR_fam"/>
</dbReference>
<reference evidence="3 4" key="1">
    <citation type="submission" date="2023-01" db="EMBL/GenBank/DDBJ databases">
        <title>Analysis of 21 Apiospora genomes using comparative genomics revels a genus with tremendous synthesis potential of carbohydrate active enzymes and secondary metabolites.</title>
        <authorList>
            <person name="Sorensen T."/>
        </authorList>
    </citation>
    <scope>NUCLEOTIDE SEQUENCE [LARGE SCALE GENOMIC DNA]</scope>
    <source>
        <strain evidence="3 4">CBS 135458</strain>
    </source>
</reference>
<keyword evidence="2" id="KW-0560">Oxidoreductase</keyword>
<dbReference type="RefSeq" id="XP_066713172.1">
    <property type="nucleotide sequence ID" value="XM_066861002.1"/>
</dbReference>
<dbReference type="GeneID" id="92094065"/>
<dbReference type="PANTHER" id="PTHR43180:SF10">
    <property type="entry name" value="NAD(P)-BINDING PROTEIN"/>
    <property type="match status" value="1"/>
</dbReference>
<evidence type="ECO:0000256" key="1">
    <source>
        <dbReference type="ARBA" id="ARBA00006484"/>
    </source>
</evidence>
<comment type="similarity">
    <text evidence="1">Belongs to the short-chain dehydrogenases/reductases (SDR) family.</text>
</comment>
<dbReference type="Pfam" id="PF00106">
    <property type="entry name" value="adh_short"/>
    <property type="match status" value="1"/>
</dbReference>
<dbReference type="Proteomes" id="UP001480595">
    <property type="component" value="Unassembled WGS sequence"/>
</dbReference>
<evidence type="ECO:0000313" key="4">
    <source>
        <dbReference type="Proteomes" id="UP001480595"/>
    </source>
</evidence>
<dbReference type="Gene3D" id="3.40.50.720">
    <property type="entry name" value="NAD(P)-binding Rossmann-like Domain"/>
    <property type="match status" value="1"/>
</dbReference>
<dbReference type="PANTHER" id="PTHR43180">
    <property type="entry name" value="3-OXOACYL-(ACYL-CARRIER-PROTEIN) REDUCTASE (AFU_ORTHOLOGUE AFUA_6G11210)"/>
    <property type="match status" value="1"/>
</dbReference>
<evidence type="ECO:0000313" key="3">
    <source>
        <dbReference type="EMBL" id="KAK8054526.1"/>
    </source>
</evidence>
<dbReference type="PRINTS" id="PR00081">
    <property type="entry name" value="GDHRDH"/>
</dbReference>
<organism evidence="3 4">
    <name type="scientific">Apiospora phragmitis</name>
    <dbReference type="NCBI Taxonomy" id="2905665"/>
    <lineage>
        <taxon>Eukaryota</taxon>
        <taxon>Fungi</taxon>
        <taxon>Dikarya</taxon>
        <taxon>Ascomycota</taxon>
        <taxon>Pezizomycotina</taxon>
        <taxon>Sordariomycetes</taxon>
        <taxon>Xylariomycetidae</taxon>
        <taxon>Amphisphaeriales</taxon>
        <taxon>Apiosporaceae</taxon>
        <taxon>Apiospora</taxon>
    </lineage>
</organism>
<sequence>MAEFTITDGDLTTLRGKVIIVTGGSSGIGLATVELLLSLGAAVVSGDVQPPPAPQIIYPSTGVTAFFTYQQTDVTVWADLRRLFQRAVKVHGRVDHVFACAGVQSRSNDCASSLAIDADGELQEPSHAVLDCHLKGAMSTATLAIHHMRTQDFPGGSIVLNSFTADVQRFQGVDHAVTKEGILALGRGLTSSLNAAALPIRVNVLMPGRTKGEGIKDVAAARARPTSWLTSPGKAMSSMLARAVPRDRGAILLPAYREAVGEGAVDDN</sequence>
<evidence type="ECO:0000256" key="2">
    <source>
        <dbReference type="ARBA" id="ARBA00023002"/>
    </source>
</evidence>
<evidence type="ECO:0008006" key="5">
    <source>
        <dbReference type="Google" id="ProtNLM"/>
    </source>
</evidence>
<comment type="caution">
    <text evidence="3">The sequence shown here is derived from an EMBL/GenBank/DDBJ whole genome shotgun (WGS) entry which is preliminary data.</text>
</comment>
<dbReference type="SUPFAM" id="SSF51735">
    <property type="entry name" value="NAD(P)-binding Rossmann-fold domains"/>
    <property type="match status" value="1"/>
</dbReference>
<dbReference type="InterPro" id="IPR036291">
    <property type="entry name" value="NAD(P)-bd_dom_sf"/>
</dbReference>
<keyword evidence="4" id="KW-1185">Reference proteome</keyword>
<proteinExistence type="inferred from homology"/>